<dbReference type="RefSeq" id="WP_095517579.1">
    <property type="nucleotide sequence ID" value="NZ_NPKH01000011.1"/>
</dbReference>
<organism evidence="4 5">
    <name type="scientific">Mesorhizobium wenxiniae</name>
    <dbReference type="NCBI Taxonomy" id="2014805"/>
    <lineage>
        <taxon>Bacteria</taxon>
        <taxon>Pseudomonadati</taxon>
        <taxon>Pseudomonadota</taxon>
        <taxon>Alphaproteobacteria</taxon>
        <taxon>Hyphomicrobiales</taxon>
        <taxon>Phyllobacteriaceae</taxon>
        <taxon>Mesorhizobium</taxon>
    </lineage>
</organism>
<dbReference type="GO" id="GO:0005737">
    <property type="term" value="C:cytoplasm"/>
    <property type="evidence" value="ECO:0007669"/>
    <property type="project" value="TreeGrafter"/>
</dbReference>
<accession>A0A271KPI7</accession>
<dbReference type="AlphaFoldDB" id="A0A271KPI7"/>
<dbReference type="Pfam" id="PF01266">
    <property type="entry name" value="DAO"/>
    <property type="match status" value="1"/>
</dbReference>
<evidence type="ECO:0000313" key="4">
    <source>
        <dbReference type="EMBL" id="PAP96939.1"/>
    </source>
</evidence>
<dbReference type="EMBL" id="NPKH01000011">
    <property type="protein sequence ID" value="PAP96939.1"/>
    <property type="molecule type" value="Genomic_DNA"/>
</dbReference>
<protein>
    <submittedName>
        <fullName evidence="4">FAD-dependent oxidoreductase</fullName>
    </submittedName>
</protein>
<dbReference type="OrthoDB" id="7421214at2"/>
<dbReference type="InterPro" id="IPR036188">
    <property type="entry name" value="FAD/NAD-bd_sf"/>
</dbReference>
<dbReference type="Gene3D" id="3.50.50.60">
    <property type="entry name" value="FAD/NAD(P)-binding domain"/>
    <property type="match status" value="1"/>
</dbReference>
<evidence type="ECO:0000256" key="2">
    <source>
        <dbReference type="SAM" id="MobiDB-lite"/>
    </source>
</evidence>
<dbReference type="Proteomes" id="UP000215931">
    <property type="component" value="Unassembled WGS sequence"/>
</dbReference>
<gene>
    <name evidence="4" type="ORF">CIT31_04420</name>
</gene>
<keyword evidence="1" id="KW-0560">Oxidoreductase</keyword>
<name>A0A271KPI7_9HYPH</name>
<evidence type="ECO:0000256" key="1">
    <source>
        <dbReference type="ARBA" id="ARBA00023002"/>
    </source>
</evidence>
<dbReference type="SUPFAM" id="SSF51905">
    <property type="entry name" value="FAD/NAD(P)-binding domain"/>
    <property type="match status" value="1"/>
</dbReference>
<feature type="region of interest" description="Disordered" evidence="2">
    <location>
        <begin position="370"/>
        <end position="392"/>
    </location>
</feature>
<dbReference type="PANTHER" id="PTHR13847">
    <property type="entry name" value="SARCOSINE DEHYDROGENASE-RELATED"/>
    <property type="match status" value="1"/>
</dbReference>
<dbReference type="Gene3D" id="3.30.9.10">
    <property type="entry name" value="D-Amino Acid Oxidase, subunit A, domain 2"/>
    <property type="match status" value="1"/>
</dbReference>
<keyword evidence="5" id="KW-1185">Reference proteome</keyword>
<sequence>MKSPDSASIQEAEIAIIGGGIAGASAAYELAAVSSVILLERESHCGYHSTGRSAASFTENYGNAVIRRLAIASRSFLEAPPEGFCDHPLMLPRGMLTIARQDQLGRLEEELEKARQFVPSIHRVSPEEALARVPVLRADYVAGAIVEPGCREIDVNELHQGFLRTARKRGGRIVTNAGVDAIERHKDRWILQTSQGLFAAPILVNAAGAWADRIAALAKIAPIGLVPKRRTAFHVAAPDGVSIAGWPLVNDVGEEFYFKPDAGRIFVSPADATPSEPMDAYPDDFDVAVGVDRLQRATTIDVRRIEHQWAGLRSFVSDASPVVGFDAKAEGFFWLAGQGGYGIKTSPALARACRDLIRTGRLPDELLRQGIEPGDLAPGRIGATSAPEEKAS</sequence>
<dbReference type="PANTHER" id="PTHR13847:SF287">
    <property type="entry name" value="FAD-DEPENDENT OXIDOREDUCTASE DOMAIN-CONTAINING PROTEIN 1"/>
    <property type="match status" value="1"/>
</dbReference>
<comment type="caution">
    <text evidence="4">The sequence shown here is derived from an EMBL/GenBank/DDBJ whole genome shotgun (WGS) entry which is preliminary data.</text>
</comment>
<feature type="domain" description="FAD dependent oxidoreductase" evidence="3">
    <location>
        <begin position="14"/>
        <end position="354"/>
    </location>
</feature>
<proteinExistence type="predicted"/>
<reference evidence="4 5" key="1">
    <citation type="submission" date="2017-08" db="EMBL/GenBank/DDBJ databases">
        <title>Mesorhizobium wenxinae sp. nov., a novel rhizobial species isolated from root nodules of chickpea (Cicer arietinum L.).</title>
        <authorList>
            <person name="Zhang J."/>
        </authorList>
    </citation>
    <scope>NUCLEOTIDE SEQUENCE [LARGE SCALE GENOMIC DNA]</scope>
    <source>
        <strain evidence="5">WYCCWR 10019</strain>
    </source>
</reference>
<evidence type="ECO:0000313" key="5">
    <source>
        <dbReference type="Proteomes" id="UP000215931"/>
    </source>
</evidence>
<dbReference type="InterPro" id="IPR006076">
    <property type="entry name" value="FAD-dep_OxRdtase"/>
</dbReference>
<evidence type="ECO:0000259" key="3">
    <source>
        <dbReference type="Pfam" id="PF01266"/>
    </source>
</evidence>
<dbReference type="GO" id="GO:0016491">
    <property type="term" value="F:oxidoreductase activity"/>
    <property type="evidence" value="ECO:0007669"/>
    <property type="project" value="UniProtKB-KW"/>
</dbReference>